<organism evidence="1 2">
    <name type="scientific">Vairimorpha necatrix</name>
    <dbReference type="NCBI Taxonomy" id="6039"/>
    <lineage>
        <taxon>Eukaryota</taxon>
        <taxon>Fungi</taxon>
        <taxon>Fungi incertae sedis</taxon>
        <taxon>Microsporidia</taxon>
        <taxon>Nosematidae</taxon>
        <taxon>Vairimorpha</taxon>
    </lineage>
</organism>
<dbReference type="GeneID" id="90543002"/>
<accession>A0AAX4JGJ2</accession>
<dbReference type="AlphaFoldDB" id="A0AAX4JGJ2"/>
<gene>
    <name evidence="1" type="ORF">VNE69_12140</name>
</gene>
<dbReference type="Proteomes" id="UP001334084">
    <property type="component" value="Chromosome 12"/>
</dbReference>
<dbReference type="RefSeq" id="XP_065331300.1">
    <property type="nucleotide sequence ID" value="XM_065475228.1"/>
</dbReference>
<keyword evidence="2" id="KW-1185">Reference proteome</keyword>
<reference evidence="1" key="1">
    <citation type="journal article" date="2024" name="BMC Genomics">
        <title>Functional annotation of a divergent genome using sequence and structure-based similarity.</title>
        <authorList>
            <person name="Svedberg D."/>
            <person name="Winiger R.R."/>
            <person name="Berg A."/>
            <person name="Sharma H."/>
            <person name="Tellgren-Roth C."/>
            <person name="Debrunner-Vossbrinck B.A."/>
            <person name="Vossbrinck C.R."/>
            <person name="Barandun J."/>
        </authorList>
    </citation>
    <scope>NUCLEOTIDE SEQUENCE</scope>
    <source>
        <strain evidence="1">Illinois isolate</strain>
    </source>
</reference>
<evidence type="ECO:0000313" key="2">
    <source>
        <dbReference type="Proteomes" id="UP001334084"/>
    </source>
</evidence>
<name>A0AAX4JGJ2_9MICR</name>
<sequence length="116" mass="13693">MTLTSQFERLLKDNVELEEILTLDITKNDELNALIPESNEKLDVERLKFIFEDPRNTGYSGLVSNLQFNLKRKEINPELYRSFKNIVFSIKYMSLENNIKLLIKRELEKINKDGLN</sequence>
<protein>
    <submittedName>
        <fullName evidence="1">Uncharacterized protein</fullName>
    </submittedName>
</protein>
<proteinExistence type="predicted"/>
<evidence type="ECO:0000313" key="1">
    <source>
        <dbReference type="EMBL" id="WUR05155.1"/>
    </source>
</evidence>
<dbReference type="KEGG" id="vnx:VNE69_12140"/>
<dbReference type="EMBL" id="CP142737">
    <property type="protein sequence ID" value="WUR05155.1"/>
    <property type="molecule type" value="Genomic_DNA"/>
</dbReference>